<dbReference type="AlphaFoldDB" id="A0A1I1QJ81"/>
<name>A0A1I1QJ81_9HYPH</name>
<dbReference type="RefSeq" id="WP_143078234.1">
    <property type="nucleotide sequence ID" value="NZ_FOMB01000030.1"/>
</dbReference>
<dbReference type="Proteomes" id="UP000182258">
    <property type="component" value="Unassembled WGS sequence"/>
</dbReference>
<proteinExistence type="predicted"/>
<organism evidence="1 2">
    <name type="scientific">Devosia psychrophila</name>
    <dbReference type="NCBI Taxonomy" id="728005"/>
    <lineage>
        <taxon>Bacteria</taxon>
        <taxon>Pseudomonadati</taxon>
        <taxon>Pseudomonadota</taxon>
        <taxon>Alphaproteobacteria</taxon>
        <taxon>Hyphomicrobiales</taxon>
        <taxon>Devosiaceae</taxon>
        <taxon>Devosia</taxon>
    </lineage>
</organism>
<dbReference type="EMBL" id="FOMB01000030">
    <property type="protein sequence ID" value="SFD22181.1"/>
    <property type="molecule type" value="Genomic_DNA"/>
</dbReference>
<accession>A0A1I1QJ81</accession>
<protein>
    <recommendedName>
        <fullName evidence="3">Phage integrase, N-terminal SAM-like domain</fullName>
    </recommendedName>
</protein>
<reference evidence="1 2" key="1">
    <citation type="submission" date="2016-10" db="EMBL/GenBank/DDBJ databases">
        <authorList>
            <person name="de Groot N.N."/>
        </authorList>
    </citation>
    <scope>NUCLEOTIDE SEQUENCE [LARGE SCALE GENOMIC DNA]</scope>
    <source>
        <strain evidence="1 2">CGMCC 1.10210</strain>
    </source>
</reference>
<sequence>MDAQRVAYGKREAPPAPIIKGLWDWQEAKAAFIVEVRRTKREATYVDYRNMLGTAELTRFDGREVGKITLQDMAIAVQAVHRRGV</sequence>
<evidence type="ECO:0000313" key="2">
    <source>
        <dbReference type="Proteomes" id="UP000182258"/>
    </source>
</evidence>
<evidence type="ECO:0000313" key="1">
    <source>
        <dbReference type="EMBL" id="SFD22181.1"/>
    </source>
</evidence>
<evidence type="ECO:0008006" key="3">
    <source>
        <dbReference type="Google" id="ProtNLM"/>
    </source>
</evidence>
<gene>
    <name evidence="1" type="ORF">SAMN04488059_1303</name>
</gene>